<sequence>MAFLQRLLNHGRMTTILFWGLALSSQACVLATSLWWFVHSFLDIFFALYPIPLVLRLNMPLRSRIAVSISLSLSSLACIVSVYKLVIFEEIFNVLAEDPTYPVPYFNIFGIAEGCILIICGSLPSLGPLFRRARGRLTSRDWSKSGDWGRSTPFQAGEKIDDNLGRTGDSAWVIKLEDPERGSTGVRSPVDESPITPNFKL</sequence>
<dbReference type="OrthoDB" id="5429740at2759"/>
<feature type="transmembrane region" description="Helical" evidence="7">
    <location>
        <begin position="67"/>
        <end position="88"/>
    </location>
</feature>
<dbReference type="Pfam" id="PF20684">
    <property type="entry name" value="Fung_rhodopsin"/>
    <property type="match status" value="1"/>
</dbReference>
<dbReference type="PROSITE" id="PS51257">
    <property type="entry name" value="PROKAR_LIPOPROTEIN"/>
    <property type="match status" value="1"/>
</dbReference>
<evidence type="ECO:0000256" key="5">
    <source>
        <dbReference type="ARBA" id="ARBA00038359"/>
    </source>
</evidence>
<organism evidence="9 10">
    <name type="scientific">Coleophoma crateriformis</name>
    <dbReference type="NCBI Taxonomy" id="565419"/>
    <lineage>
        <taxon>Eukaryota</taxon>
        <taxon>Fungi</taxon>
        <taxon>Dikarya</taxon>
        <taxon>Ascomycota</taxon>
        <taxon>Pezizomycotina</taxon>
        <taxon>Leotiomycetes</taxon>
        <taxon>Helotiales</taxon>
        <taxon>Dermateaceae</taxon>
        <taxon>Coleophoma</taxon>
    </lineage>
</organism>
<keyword evidence="3 7" id="KW-1133">Transmembrane helix</keyword>
<accession>A0A3D8QBE8</accession>
<evidence type="ECO:0000256" key="1">
    <source>
        <dbReference type="ARBA" id="ARBA00004141"/>
    </source>
</evidence>
<feature type="region of interest" description="Disordered" evidence="6">
    <location>
        <begin position="181"/>
        <end position="201"/>
    </location>
</feature>
<feature type="domain" description="Rhodopsin" evidence="8">
    <location>
        <begin position="24"/>
        <end position="132"/>
    </location>
</feature>
<evidence type="ECO:0000256" key="6">
    <source>
        <dbReference type="SAM" id="MobiDB-lite"/>
    </source>
</evidence>
<comment type="similarity">
    <text evidence="5">Belongs to the SAT4 family.</text>
</comment>
<evidence type="ECO:0000313" key="9">
    <source>
        <dbReference type="EMBL" id="RDW59172.1"/>
    </source>
</evidence>
<evidence type="ECO:0000259" key="8">
    <source>
        <dbReference type="Pfam" id="PF20684"/>
    </source>
</evidence>
<protein>
    <recommendedName>
        <fullName evidence="8">Rhodopsin domain-containing protein</fullName>
    </recommendedName>
</protein>
<keyword evidence="4 7" id="KW-0472">Membrane</keyword>
<comment type="subcellular location">
    <subcellularLocation>
        <location evidence="1">Membrane</location>
        <topology evidence="1">Multi-pass membrane protein</topology>
    </subcellularLocation>
</comment>
<dbReference type="InterPro" id="IPR052337">
    <property type="entry name" value="SAT4-like"/>
</dbReference>
<dbReference type="Proteomes" id="UP000256328">
    <property type="component" value="Unassembled WGS sequence"/>
</dbReference>
<dbReference type="PANTHER" id="PTHR33048">
    <property type="entry name" value="PTH11-LIKE INTEGRAL MEMBRANE PROTEIN (AFU_ORTHOLOGUE AFUA_5G11245)"/>
    <property type="match status" value="1"/>
</dbReference>
<evidence type="ECO:0000256" key="2">
    <source>
        <dbReference type="ARBA" id="ARBA00022692"/>
    </source>
</evidence>
<evidence type="ECO:0000313" key="10">
    <source>
        <dbReference type="Proteomes" id="UP000256328"/>
    </source>
</evidence>
<dbReference type="GO" id="GO:0016020">
    <property type="term" value="C:membrane"/>
    <property type="evidence" value="ECO:0007669"/>
    <property type="project" value="UniProtKB-SubCell"/>
</dbReference>
<evidence type="ECO:0000256" key="3">
    <source>
        <dbReference type="ARBA" id="ARBA00022989"/>
    </source>
</evidence>
<gene>
    <name evidence="9" type="ORF">BP5796_12096</name>
</gene>
<dbReference type="EMBL" id="PDLN01000020">
    <property type="protein sequence ID" value="RDW59172.1"/>
    <property type="molecule type" value="Genomic_DNA"/>
</dbReference>
<evidence type="ECO:0000256" key="7">
    <source>
        <dbReference type="SAM" id="Phobius"/>
    </source>
</evidence>
<keyword evidence="2 7" id="KW-0812">Transmembrane</keyword>
<comment type="caution">
    <text evidence="9">The sequence shown here is derived from an EMBL/GenBank/DDBJ whole genome shotgun (WGS) entry which is preliminary data.</text>
</comment>
<reference evidence="9 10" key="1">
    <citation type="journal article" date="2018" name="IMA Fungus">
        <title>IMA Genome-F 9: Draft genome sequence of Annulohypoxylon stygium, Aspergillus mulundensis, Berkeleyomyces basicola (syn. Thielaviopsis basicola), Ceratocystis smalleyi, two Cercospora beticola strains, Coleophoma cylindrospora, Fusarium fracticaudum, Phialophora cf. hyalina, and Morchella septimelata.</title>
        <authorList>
            <person name="Wingfield B.D."/>
            <person name="Bills G.F."/>
            <person name="Dong Y."/>
            <person name="Huang W."/>
            <person name="Nel W.J."/>
            <person name="Swalarsk-Parry B.S."/>
            <person name="Vaghefi N."/>
            <person name="Wilken P.M."/>
            <person name="An Z."/>
            <person name="de Beer Z.W."/>
            <person name="De Vos L."/>
            <person name="Chen L."/>
            <person name="Duong T.A."/>
            <person name="Gao Y."/>
            <person name="Hammerbacher A."/>
            <person name="Kikkert J.R."/>
            <person name="Li Y."/>
            <person name="Li H."/>
            <person name="Li K."/>
            <person name="Li Q."/>
            <person name="Liu X."/>
            <person name="Ma X."/>
            <person name="Naidoo K."/>
            <person name="Pethybridge S.J."/>
            <person name="Sun J."/>
            <person name="Steenkamp E.T."/>
            <person name="van der Nest M.A."/>
            <person name="van Wyk S."/>
            <person name="Wingfield M.J."/>
            <person name="Xiong C."/>
            <person name="Yue Q."/>
            <person name="Zhang X."/>
        </authorList>
    </citation>
    <scope>NUCLEOTIDE SEQUENCE [LARGE SCALE GENOMIC DNA]</scope>
    <source>
        <strain evidence="9 10">BP5796</strain>
    </source>
</reference>
<keyword evidence="10" id="KW-1185">Reference proteome</keyword>
<dbReference type="PANTHER" id="PTHR33048:SF155">
    <property type="entry name" value="INTEGRAL MEMBRANE PROTEIN"/>
    <property type="match status" value="1"/>
</dbReference>
<feature type="transmembrane region" description="Helical" evidence="7">
    <location>
        <begin position="108"/>
        <end position="130"/>
    </location>
</feature>
<name>A0A3D8QBE8_9HELO</name>
<dbReference type="AlphaFoldDB" id="A0A3D8QBE8"/>
<proteinExistence type="inferred from homology"/>
<evidence type="ECO:0000256" key="4">
    <source>
        <dbReference type="ARBA" id="ARBA00023136"/>
    </source>
</evidence>
<dbReference type="InterPro" id="IPR049326">
    <property type="entry name" value="Rhodopsin_dom_fungi"/>
</dbReference>